<reference evidence="3" key="1">
    <citation type="journal article" date="2019" name="Int. J. Syst. Evol. Microbiol.">
        <title>The Global Catalogue of Microorganisms (GCM) 10K type strain sequencing project: providing services to taxonomists for standard genome sequencing and annotation.</title>
        <authorList>
            <consortium name="The Broad Institute Genomics Platform"/>
            <consortium name="The Broad Institute Genome Sequencing Center for Infectious Disease"/>
            <person name="Wu L."/>
            <person name="Ma J."/>
        </authorList>
    </citation>
    <scope>NUCLEOTIDE SEQUENCE [LARGE SCALE GENOMIC DNA]</scope>
    <source>
        <strain evidence="3">CGMCC 1.12811</strain>
    </source>
</reference>
<gene>
    <name evidence="2" type="ORF">GCM10008015_28200</name>
</gene>
<evidence type="ECO:0000313" key="2">
    <source>
        <dbReference type="EMBL" id="GGA85851.1"/>
    </source>
</evidence>
<keyword evidence="1" id="KW-0472">Membrane</keyword>
<dbReference type="Proteomes" id="UP000658793">
    <property type="component" value="Unassembled WGS sequence"/>
</dbReference>
<keyword evidence="1" id="KW-1133">Transmembrane helix</keyword>
<evidence type="ECO:0000313" key="3">
    <source>
        <dbReference type="Proteomes" id="UP000658793"/>
    </source>
</evidence>
<evidence type="ECO:0008006" key="4">
    <source>
        <dbReference type="Google" id="ProtNLM"/>
    </source>
</evidence>
<feature type="transmembrane region" description="Helical" evidence="1">
    <location>
        <begin position="44"/>
        <end position="59"/>
    </location>
</feature>
<organism evidence="2 3">
    <name type="scientific">Flavobacterium palustre</name>
    <dbReference type="NCBI Taxonomy" id="1476463"/>
    <lineage>
        <taxon>Bacteria</taxon>
        <taxon>Pseudomonadati</taxon>
        <taxon>Bacteroidota</taxon>
        <taxon>Flavobacteriia</taxon>
        <taxon>Flavobacteriales</taxon>
        <taxon>Flavobacteriaceae</taxon>
        <taxon>Flavobacterium</taxon>
    </lineage>
</organism>
<keyword evidence="1" id="KW-0812">Transmembrane</keyword>
<protein>
    <recommendedName>
        <fullName evidence="4">2TM domain-containing protein</fullName>
    </recommendedName>
</protein>
<keyword evidence="3" id="KW-1185">Reference proteome</keyword>
<dbReference type="RefSeq" id="WP_188495111.1">
    <property type="nucleotide sequence ID" value="NZ_BMGA01000008.1"/>
</dbReference>
<comment type="caution">
    <text evidence="2">The sequence shown here is derived from an EMBL/GenBank/DDBJ whole genome shotgun (WGS) entry which is preliminary data.</text>
</comment>
<proteinExistence type="predicted"/>
<dbReference type="EMBL" id="BMGA01000008">
    <property type="protein sequence ID" value="GGA85851.1"/>
    <property type="molecule type" value="Genomic_DNA"/>
</dbReference>
<sequence>MKKYEQTEYKINEILRVIYILSFNIYSWYWLYKIIFINKSNWEDYLNWFFVVAGVHFFAKDHKKFWSKDVKKISDIINPNIK</sequence>
<name>A0ABQ1HRK3_9FLAO</name>
<evidence type="ECO:0000256" key="1">
    <source>
        <dbReference type="SAM" id="Phobius"/>
    </source>
</evidence>
<accession>A0ABQ1HRK3</accession>
<feature type="transmembrane region" description="Helical" evidence="1">
    <location>
        <begin position="14"/>
        <end position="32"/>
    </location>
</feature>